<dbReference type="Proteomes" id="UP001221757">
    <property type="component" value="Unassembled WGS sequence"/>
</dbReference>
<proteinExistence type="predicted"/>
<organism evidence="1 2">
    <name type="scientific">Mycena rosella</name>
    <name type="common">Pink bonnet</name>
    <name type="synonym">Agaricus rosellus</name>
    <dbReference type="NCBI Taxonomy" id="1033263"/>
    <lineage>
        <taxon>Eukaryota</taxon>
        <taxon>Fungi</taxon>
        <taxon>Dikarya</taxon>
        <taxon>Basidiomycota</taxon>
        <taxon>Agaricomycotina</taxon>
        <taxon>Agaricomycetes</taxon>
        <taxon>Agaricomycetidae</taxon>
        <taxon>Agaricales</taxon>
        <taxon>Marasmiineae</taxon>
        <taxon>Mycenaceae</taxon>
        <taxon>Mycena</taxon>
    </lineage>
</organism>
<comment type="caution">
    <text evidence="1">The sequence shown here is derived from an EMBL/GenBank/DDBJ whole genome shotgun (WGS) entry which is preliminary data.</text>
</comment>
<dbReference type="AlphaFoldDB" id="A0AAD7DGP9"/>
<gene>
    <name evidence="1" type="ORF">B0H17DRAFT_935575</name>
</gene>
<name>A0AAD7DGP9_MYCRO</name>
<accession>A0AAD7DGP9</accession>
<evidence type="ECO:0000313" key="1">
    <source>
        <dbReference type="EMBL" id="KAJ7690826.1"/>
    </source>
</evidence>
<dbReference type="EMBL" id="JARKIE010000062">
    <property type="protein sequence ID" value="KAJ7690826.1"/>
    <property type="molecule type" value="Genomic_DNA"/>
</dbReference>
<sequence>MARRCRLMAYLHNSEFTDPILKAFADILDVKDTTKPKEPKELDDFAVAEYLYKVPKMSAKEYKAILMYLNSSGETSLSWLSYPDPEYQAMVLPPNAKRLREYHENRRTYSCHSSHNANSLIQFRKPNTDEVPITGVIRTILEVPFHGFLRKFILVAPDRPIDIVNTPYAEFTRLMASLVEVEPYKTLMVIEPKHDITHLASWIRPSWTYPGIHKRFRVVCWALGRGRK</sequence>
<reference evidence="1" key="1">
    <citation type="submission" date="2023-03" db="EMBL/GenBank/DDBJ databases">
        <title>Massive genome expansion in bonnet fungi (Mycena s.s.) driven by repeated elements and novel gene families across ecological guilds.</title>
        <authorList>
            <consortium name="Lawrence Berkeley National Laboratory"/>
            <person name="Harder C.B."/>
            <person name="Miyauchi S."/>
            <person name="Viragh M."/>
            <person name="Kuo A."/>
            <person name="Thoen E."/>
            <person name="Andreopoulos B."/>
            <person name="Lu D."/>
            <person name="Skrede I."/>
            <person name="Drula E."/>
            <person name="Henrissat B."/>
            <person name="Morin E."/>
            <person name="Kohler A."/>
            <person name="Barry K."/>
            <person name="LaButti K."/>
            <person name="Morin E."/>
            <person name="Salamov A."/>
            <person name="Lipzen A."/>
            <person name="Mereny Z."/>
            <person name="Hegedus B."/>
            <person name="Baldrian P."/>
            <person name="Stursova M."/>
            <person name="Weitz H."/>
            <person name="Taylor A."/>
            <person name="Grigoriev I.V."/>
            <person name="Nagy L.G."/>
            <person name="Martin F."/>
            <person name="Kauserud H."/>
        </authorList>
    </citation>
    <scope>NUCLEOTIDE SEQUENCE</scope>
    <source>
        <strain evidence="1">CBHHK067</strain>
    </source>
</reference>
<evidence type="ECO:0000313" key="2">
    <source>
        <dbReference type="Proteomes" id="UP001221757"/>
    </source>
</evidence>
<keyword evidence="2" id="KW-1185">Reference proteome</keyword>
<protein>
    <submittedName>
        <fullName evidence="1">Uncharacterized protein</fullName>
    </submittedName>
</protein>